<dbReference type="RefSeq" id="WP_075830716.1">
    <property type="nucleotide sequence ID" value="NZ_MSTI01000028.1"/>
</dbReference>
<accession>A0A1U7P309</accession>
<gene>
    <name evidence="1" type="ORF">BOO71_0002434</name>
</gene>
<dbReference type="EMBL" id="MSTI01000028">
    <property type="protein sequence ID" value="OLV19565.1"/>
    <property type="molecule type" value="Genomic_DNA"/>
</dbReference>
<dbReference type="Proteomes" id="UP000186607">
    <property type="component" value="Unassembled WGS sequence"/>
</dbReference>
<evidence type="ECO:0000313" key="2">
    <source>
        <dbReference type="Proteomes" id="UP000186607"/>
    </source>
</evidence>
<sequence>MTQVQQLNLIPPAAASGERTQRAEVAAALRGGLTLNASQIGFALRARAGVIRPEAQCTVKFEGRELLTATGGELLRMIAQEREYGLVPGGHVRLGDRCGTVLTLTPADVSEVLYGRAVQPQEAVFVEDGKAAMFGGEIVRREALTVDHAGLIERLEQALLRCEGWGDSECESQRRCHVGLSQKMERARAGDMTSYDMMAAEWDWQTSQPGFWNMLARVARIVSPQEAAAVDEKFPASSVASQGIMPTPRSVIKETDDGSTFEQVMVDCYSTMVRNMPDNGMQIICFAHTDPRAWMRFGLVLSEAGLAISKVHMIVMDPASVRRGDALTEAAVIVCRKRVAALPVLTQQEFAAAVERAVECRRADNKRAGLRPAGKDLRQQGVVAAMQTAVNNTIAGTDRRVEMEATAKGAPYNAMAEMGGKLMLGSGA</sequence>
<organism evidence="1 2">
    <name type="scientific">Deinococcus marmoris</name>
    <dbReference type="NCBI Taxonomy" id="249408"/>
    <lineage>
        <taxon>Bacteria</taxon>
        <taxon>Thermotogati</taxon>
        <taxon>Deinococcota</taxon>
        <taxon>Deinococci</taxon>
        <taxon>Deinococcales</taxon>
        <taxon>Deinococcaceae</taxon>
        <taxon>Deinococcus</taxon>
    </lineage>
</organism>
<name>A0A1U7P309_9DEIO</name>
<protein>
    <submittedName>
        <fullName evidence="1">Uncharacterized protein</fullName>
    </submittedName>
</protein>
<dbReference type="OrthoDB" id="54231at2"/>
<keyword evidence="2" id="KW-1185">Reference proteome</keyword>
<comment type="caution">
    <text evidence="1">The sequence shown here is derived from an EMBL/GenBank/DDBJ whole genome shotgun (WGS) entry which is preliminary data.</text>
</comment>
<proteinExistence type="predicted"/>
<reference evidence="1 2" key="1">
    <citation type="submission" date="2017-01" db="EMBL/GenBank/DDBJ databases">
        <title>Genome Analysis of Deinococcus marmoris KOPRI26562.</title>
        <authorList>
            <person name="Kim J.H."/>
            <person name="Oh H.-M."/>
        </authorList>
    </citation>
    <scope>NUCLEOTIDE SEQUENCE [LARGE SCALE GENOMIC DNA]</scope>
    <source>
        <strain evidence="1 2">KOPRI26562</strain>
    </source>
</reference>
<dbReference type="AlphaFoldDB" id="A0A1U7P309"/>
<evidence type="ECO:0000313" key="1">
    <source>
        <dbReference type="EMBL" id="OLV19565.1"/>
    </source>
</evidence>